<dbReference type="InterPro" id="IPR036736">
    <property type="entry name" value="ACP-like_sf"/>
</dbReference>
<evidence type="ECO:0000313" key="3">
    <source>
        <dbReference type="Proteomes" id="UP001526430"/>
    </source>
</evidence>
<dbReference type="Proteomes" id="UP001526430">
    <property type="component" value="Unassembled WGS sequence"/>
</dbReference>
<dbReference type="Pfam" id="PF00550">
    <property type="entry name" value="PP-binding"/>
    <property type="match status" value="1"/>
</dbReference>
<sequence length="96" mass="10383">MAKPLPTGSEDTLAIEEELKRLIIEALSLETTPEEIDAEAPLFGDGLGLDSIDALEISLVVSKAYGVQLRSDDAQNHRIFASLRSLAAHVAAQRLR</sequence>
<dbReference type="EMBL" id="JAPFQI010000011">
    <property type="protein sequence ID" value="MCW8086846.1"/>
    <property type="molecule type" value="Genomic_DNA"/>
</dbReference>
<gene>
    <name evidence="2" type="ORF">OF850_14510</name>
</gene>
<accession>A0ABT3NXE5</accession>
<dbReference type="RefSeq" id="WP_301590972.1">
    <property type="nucleotide sequence ID" value="NZ_JAPFQI010000011.1"/>
</dbReference>
<dbReference type="NCBIfam" id="NF006617">
    <property type="entry name" value="PRK09184.1"/>
    <property type="match status" value="1"/>
</dbReference>
<protein>
    <submittedName>
        <fullName evidence="2">Phosphopantetheine-binding protein</fullName>
    </submittedName>
</protein>
<feature type="domain" description="Carrier" evidence="1">
    <location>
        <begin position="10"/>
        <end position="94"/>
    </location>
</feature>
<name>A0ABT3NXE5_9PROT</name>
<evidence type="ECO:0000259" key="1">
    <source>
        <dbReference type="PROSITE" id="PS50075"/>
    </source>
</evidence>
<dbReference type="PROSITE" id="PS50075">
    <property type="entry name" value="CARRIER"/>
    <property type="match status" value="1"/>
</dbReference>
<reference evidence="2 3" key="1">
    <citation type="submission" date="2022-10" db="EMBL/GenBank/DDBJ databases">
        <title>Roseococcus glaciei nov., sp. nov., isolated from glacier.</title>
        <authorList>
            <person name="Liu Q."/>
            <person name="Xin Y.-H."/>
        </authorList>
    </citation>
    <scope>NUCLEOTIDE SEQUENCE [LARGE SCALE GENOMIC DNA]</scope>
    <source>
        <strain evidence="2 3">MDT2-1-1</strain>
    </source>
</reference>
<evidence type="ECO:0000313" key="2">
    <source>
        <dbReference type="EMBL" id="MCW8086846.1"/>
    </source>
</evidence>
<proteinExistence type="predicted"/>
<comment type="caution">
    <text evidence="2">The sequence shown here is derived from an EMBL/GenBank/DDBJ whole genome shotgun (WGS) entry which is preliminary data.</text>
</comment>
<dbReference type="InterPro" id="IPR009081">
    <property type="entry name" value="PP-bd_ACP"/>
</dbReference>
<keyword evidence="3" id="KW-1185">Reference proteome</keyword>
<organism evidence="2 3">
    <name type="scientific">Sabulicella glaciei</name>
    <dbReference type="NCBI Taxonomy" id="2984948"/>
    <lineage>
        <taxon>Bacteria</taxon>
        <taxon>Pseudomonadati</taxon>
        <taxon>Pseudomonadota</taxon>
        <taxon>Alphaproteobacteria</taxon>
        <taxon>Acetobacterales</taxon>
        <taxon>Acetobacteraceae</taxon>
        <taxon>Sabulicella</taxon>
    </lineage>
</organism>
<dbReference type="Gene3D" id="1.10.1200.10">
    <property type="entry name" value="ACP-like"/>
    <property type="match status" value="1"/>
</dbReference>
<dbReference type="SUPFAM" id="SSF47336">
    <property type="entry name" value="ACP-like"/>
    <property type="match status" value="1"/>
</dbReference>